<comment type="caution">
    <text evidence="2">The sequence shown here is derived from an EMBL/GenBank/DDBJ whole genome shotgun (WGS) entry which is preliminary data.</text>
</comment>
<accession>A0A4Q2UIZ6</accession>
<evidence type="ECO:0000313" key="3">
    <source>
        <dbReference type="Proteomes" id="UP000290407"/>
    </source>
</evidence>
<dbReference type="EMBL" id="SBLB01000003">
    <property type="protein sequence ID" value="RYC69433.1"/>
    <property type="molecule type" value="Genomic_DNA"/>
</dbReference>
<dbReference type="Proteomes" id="UP000290407">
    <property type="component" value="Unassembled WGS sequence"/>
</dbReference>
<dbReference type="SUPFAM" id="SSF53335">
    <property type="entry name" value="S-adenosyl-L-methionine-dependent methyltransferases"/>
    <property type="match status" value="1"/>
</dbReference>
<dbReference type="Gene3D" id="3.40.50.150">
    <property type="entry name" value="Vaccinia Virus protein VP39"/>
    <property type="match status" value="1"/>
</dbReference>
<organism evidence="2 3">
    <name type="scientific">Spirosoma sordidisoli</name>
    <dbReference type="NCBI Taxonomy" id="2502893"/>
    <lineage>
        <taxon>Bacteria</taxon>
        <taxon>Pseudomonadati</taxon>
        <taxon>Bacteroidota</taxon>
        <taxon>Cytophagia</taxon>
        <taxon>Cytophagales</taxon>
        <taxon>Cytophagaceae</taxon>
        <taxon>Spirosoma</taxon>
    </lineage>
</organism>
<feature type="domain" description="Methyltransferase" evidence="1">
    <location>
        <begin position="54"/>
        <end position="152"/>
    </location>
</feature>
<evidence type="ECO:0000259" key="1">
    <source>
        <dbReference type="Pfam" id="PF13649"/>
    </source>
</evidence>
<dbReference type="Pfam" id="PF13649">
    <property type="entry name" value="Methyltransf_25"/>
    <property type="match status" value="1"/>
</dbReference>
<dbReference type="AlphaFoldDB" id="A0A4Q2UIZ6"/>
<sequence length="221" mass="25367">MGFDWIEPVYDILAKIVFGSRLQRAQLRFIDQIHRQQTSREPADSSVLSAPVSVLLLGGGTGWLLQQILQRCQPVRVLYLEASGRMLARATRRILHQPFSIEVRFQTGDEQTIPADEQFDVIITPFVLDLFTRATLQHRMIPRLLEALRPGGIWLVTDFVPAQGWWQRVLLWSMIRFFRLTAGIEARQLPDWQLLMSQAGLVCRDRQSAVGGMVSAEVWER</sequence>
<keyword evidence="3" id="KW-1185">Reference proteome</keyword>
<protein>
    <submittedName>
        <fullName evidence="2">Class I SAM-dependent methyltransferase</fullName>
    </submittedName>
</protein>
<reference evidence="2 3" key="1">
    <citation type="submission" date="2019-01" db="EMBL/GenBank/DDBJ databases">
        <title>Spirosoma flava sp. nov., a propanil-degrading bacterium isolated from herbicide-contaminated soil.</title>
        <authorList>
            <person name="Zhang L."/>
            <person name="Jiang J.-D."/>
        </authorList>
    </citation>
    <scope>NUCLEOTIDE SEQUENCE [LARGE SCALE GENOMIC DNA]</scope>
    <source>
        <strain evidence="2 3">TY50</strain>
    </source>
</reference>
<dbReference type="GO" id="GO:0008168">
    <property type="term" value="F:methyltransferase activity"/>
    <property type="evidence" value="ECO:0007669"/>
    <property type="project" value="UniProtKB-KW"/>
</dbReference>
<dbReference type="CDD" id="cd02440">
    <property type="entry name" value="AdoMet_MTases"/>
    <property type="match status" value="1"/>
</dbReference>
<gene>
    <name evidence="2" type="ORF">EQG79_12560</name>
</gene>
<dbReference type="InterPro" id="IPR041698">
    <property type="entry name" value="Methyltransf_25"/>
</dbReference>
<dbReference type="RefSeq" id="WP_129601680.1">
    <property type="nucleotide sequence ID" value="NZ_SBLB01000003.1"/>
</dbReference>
<name>A0A4Q2UIZ6_9BACT</name>
<dbReference type="GO" id="GO:0032259">
    <property type="term" value="P:methylation"/>
    <property type="evidence" value="ECO:0007669"/>
    <property type="project" value="UniProtKB-KW"/>
</dbReference>
<keyword evidence="2" id="KW-0808">Transferase</keyword>
<proteinExistence type="predicted"/>
<dbReference type="InterPro" id="IPR029063">
    <property type="entry name" value="SAM-dependent_MTases_sf"/>
</dbReference>
<evidence type="ECO:0000313" key="2">
    <source>
        <dbReference type="EMBL" id="RYC69433.1"/>
    </source>
</evidence>
<keyword evidence="2" id="KW-0489">Methyltransferase</keyword>